<organism evidence="7 8">
    <name type="scientific">Oesophagostomum dentatum</name>
    <name type="common">Nodular worm</name>
    <dbReference type="NCBI Taxonomy" id="61180"/>
    <lineage>
        <taxon>Eukaryota</taxon>
        <taxon>Metazoa</taxon>
        <taxon>Ecdysozoa</taxon>
        <taxon>Nematoda</taxon>
        <taxon>Chromadorea</taxon>
        <taxon>Rhabditida</taxon>
        <taxon>Rhabditina</taxon>
        <taxon>Rhabditomorpha</taxon>
        <taxon>Strongyloidea</taxon>
        <taxon>Strongylidae</taxon>
        <taxon>Oesophagostomum</taxon>
    </lineage>
</organism>
<evidence type="ECO:0000259" key="6">
    <source>
        <dbReference type="SMART" id="SM01175"/>
    </source>
</evidence>
<reference evidence="7 8" key="1">
    <citation type="submission" date="2014-03" db="EMBL/GenBank/DDBJ databases">
        <title>Draft genome of the hookworm Oesophagostomum dentatum.</title>
        <authorList>
            <person name="Mitreva M."/>
        </authorList>
    </citation>
    <scope>NUCLEOTIDE SEQUENCE [LARGE SCALE GENOMIC DNA]</scope>
    <source>
        <strain evidence="7 8">OD-Hann</strain>
    </source>
</reference>
<dbReference type="InterPro" id="IPR051366">
    <property type="entry name" value="DEF8"/>
</dbReference>
<dbReference type="InterPro" id="IPR025258">
    <property type="entry name" value="RH_dom"/>
</dbReference>
<dbReference type="Pfam" id="PF13901">
    <property type="entry name" value="RH_dom"/>
    <property type="match status" value="1"/>
</dbReference>
<dbReference type="AlphaFoldDB" id="A0A0B1SH51"/>
<evidence type="ECO:0000256" key="4">
    <source>
        <dbReference type="ARBA" id="ARBA00022833"/>
    </source>
</evidence>
<keyword evidence="3" id="KW-0863">Zinc-finger</keyword>
<gene>
    <name evidence="7" type="ORF">OESDEN_17423</name>
</gene>
<keyword evidence="4" id="KW-0862">Zinc</keyword>
<dbReference type="Proteomes" id="UP000053660">
    <property type="component" value="Unassembled WGS sequence"/>
</dbReference>
<dbReference type="SMART" id="SM01175">
    <property type="entry name" value="DUF4206"/>
    <property type="match status" value="1"/>
</dbReference>
<evidence type="ECO:0000256" key="2">
    <source>
        <dbReference type="ARBA" id="ARBA00022737"/>
    </source>
</evidence>
<keyword evidence="1" id="KW-0479">Metal-binding</keyword>
<proteinExistence type="predicted"/>
<feature type="region of interest" description="Disordered" evidence="5">
    <location>
        <begin position="52"/>
        <end position="71"/>
    </location>
</feature>
<sequence>MNRGWKKPKTSLPDLDRTYSSILSSSSSPDTTPCIVSFDQALRTALETSGSTEKLTEGFDETQESFINSDTEEDEEVGWLLEKLYRSIIDYDTTEYISKSFRSCGARHIRDNHNSARGRVGFARFPMPHVPEVYWSRVFQVWFSVCGIDGLYYCADCMRPGGEMPIPSRVLRSWDWKPRPVSDRGRAFIEANQDTPAIRIDQHNPTLYDHVPVLRAMKVLREQLQIASMYLFNCRESIADDFRRRVWPRDHLYNDIHAYSISDLILLHNGQLEKQVRGFLKHAVDHVLHCS</sequence>
<dbReference type="EMBL" id="KN576555">
    <property type="protein sequence ID" value="KHJ82882.1"/>
    <property type="molecule type" value="Genomic_DNA"/>
</dbReference>
<dbReference type="GO" id="GO:0008270">
    <property type="term" value="F:zinc ion binding"/>
    <property type="evidence" value="ECO:0007669"/>
    <property type="project" value="UniProtKB-KW"/>
</dbReference>
<accession>A0A0B1SH51</accession>
<name>A0A0B1SH51_OESDE</name>
<keyword evidence="8" id="KW-1185">Reference proteome</keyword>
<dbReference type="OrthoDB" id="62364at2759"/>
<protein>
    <recommendedName>
        <fullName evidence="6">Rubicon Homology domain-containing protein</fullName>
    </recommendedName>
</protein>
<evidence type="ECO:0000313" key="7">
    <source>
        <dbReference type="EMBL" id="KHJ82882.1"/>
    </source>
</evidence>
<feature type="domain" description="Rubicon Homology" evidence="6">
    <location>
        <begin position="144"/>
        <end position="291"/>
    </location>
</feature>
<evidence type="ECO:0000256" key="1">
    <source>
        <dbReference type="ARBA" id="ARBA00022723"/>
    </source>
</evidence>
<evidence type="ECO:0000313" key="8">
    <source>
        <dbReference type="Proteomes" id="UP000053660"/>
    </source>
</evidence>
<feature type="non-terminal residue" evidence="7">
    <location>
        <position position="291"/>
    </location>
</feature>
<evidence type="ECO:0000256" key="3">
    <source>
        <dbReference type="ARBA" id="ARBA00022771"/>
    </source>
</evidence>
<keyword evidence="2" id="KW-0677">Repeat</keyword>
<dbReference type="PANTHER" id="PTHR12326">
    <property type="entry name" value="PLECKSTRIN HOMOLOGY DOMAIN CONTAINING PROTEIN"/>
    <property type="match status" value="1"/>
</dbReference>
<dbReference type="PANTHER" id="PTHR12326:SF12">
    <property type="entry name" value="PLECKSTRIN HOMOLOGY AND RUN DOMAIN CONTAINING M1"/>
    <property type="match status" value="1"/>
</dbReference>
<evidence type="ECO:0000256" key="5">
    <source>
        <dbReference type="SAM" id="MobiDB-lite"/>
    </source>
</evidence>